<accession>A0A1H0KNR0</accession>
<dbReference type="InterPro" id="IPR005467">
    <property type="entry name" value="His_kinase_dom"/>
</dbReference>
<keyword evidence="10" id="KW-0472">Membrane</keyword>
<keyword evidence="6" id="KW-0808">Transferase</keyword>
<dbReference type="InterPro" id="IPR004358">
    <property type="entry name" value="Sig_transdc_His_kin-like_C"/>
</dbReference>
<dbReference type="EC" id="2.7.13.3" evidence="3"/>
<dbReference type="GO" id="GO:0005524">
    <property type="term" value="F:ATP binding"/>
    <property type="evidence" value="ECO:0007669"/>
    <property type="project" value="UniProtKB-KW"/>
</dbReference>
<evidence type="ECO:0000313" key="14">
    <source>
        <dbReference type="Proteomes" id="UP000198793"/>
    </source>
</evidence>
<evidence type="ECO:0000256" key="9">
    <source>
        <dbReference type="ARBA" id="ARBA00022840"/>
    </source>
</evidence>
<reference evidence="13 14" key="1">
    <citation type="submission" date="2016-10" db="EMBL/GenBank/DDBJ databases">
        <authorList>
            <person name="de Groot N.N."/>
        </authorList>
    </citation>
    <scope>NUCLEOTIDE SEQUENCE [LARGE SCALE GENOMIC DNA]</scope>
    <source>
        <strain evidence="14">L7-484,KACC 16230,DSM 25025</strain>
    </source>
</reference>
<protein>
    <recommendedName>
        <fullName evidence="3">histidine kinase</fullName>
        <ecNumber evidence="3">2.7.13.3</ecNumber>
    </recommendedName>
</protein>
<dbReference type="PROSITE" id="PS50109">
    <property type="entry name" value="HIS_KIN"/>
    <property type="match status" value="1"/>
</dbReference>
<dbReference type="PANTHER" id="PTHR44936">
    <property type="entry name" value="SENSOR PROTEIN CREC"/>
    <property type="match status" value="1"/>
</dbReference>
<dbReference type="Gene3D" id="3.30.565.10">
    <property type="entry name" value="Histidine kinase-like ATPase, C-terminal domain"/>
    <property type="match status" value="1"/>
</dbReference>
<dbReference type="InterPro" id="IPR003660">
    <property type="entry name" value="HAMP_dom"/>
</dbReference>
<dbReference type="Pfam" id="PF02518">
    <property type="entry name" value="HATPase_c"/>
    <property type="match status" value="1"/>
</dbReference>
<dbReference type="PROSITE" id="PS50885">
    <property type="entry name" value="HAMP"/>
    <property type="match status" value="1"/>
</dbReference>
<dbReference type="RefSeq" id="WP_244519687.1">
    <property type="nucleotide sequence ID" value="NZ_FNIT01000008.1"/>
</dbReference>
<dbReference type="GO" id="GO:0000155">
    <property type="term" value="F:phosphorelay sensor kinase activity"/>
    <property type="evidence" value="ECO:0007669"/>
    <property type="project" value="InterPro"/>
</dbReference>
<dbReference type="Proteomes" id="UP000198793">
    <property type="component" value="Unassembled WGS sequence"/>
</dbReference>
<evidence type="ECO:0000256" key="8">
    <source>
        <dbReference type="ARBA" id="ARBA00022777"/>
    </source>
</evidence>
<feature type="transmembrane region" description="Helical" evidence="10">
    <location>
        <begin position="178"/>
        <end position="202"/>
    </location>
</feature>
<dbReference type="CDD" id="cd00075">
    <property type="entry name" value="HATPase"/>
    <property type="match status" value="1"/>
</dbReference>
<dbReference type="STRING" id="1166073.SAMN05192530_10870"/>
<dbReference type="CDD" id="cd00082">
    <property type="entry name" value="HisKA"/>
    <property type="match status" value="1"/>
</dbReference>
<dbReference type="SMART" id="SM00387">
    <property type="entry name" value="HATPase_c"/>
    <property type="match status" value="1"/>
</dbReference>
<keyword evidence="5" id="KW-0597">Phosphoprotein</keyword>
<evidence type="ECO:0000256" key="4">
    <source>
        <dbReference type="ARBA" id="ARBA00022475"/>
    </source>
</evidence>
<dbReference type="SMART" id="SM00388">
    <property type="entry name" value="HisKA"/>
    <property type="match status" value="1"/>
</dbReference>
<comment type="subcellular location">
    <subcellularLocation>
        <location evidence="2">Cell membrane</location>
        <topology evidence="2">Multi-pass membrane protein</topology>
    </subcellularLocation>
</comment>
<keyword evidence="10" id="KW-0812">Transmembrane</keyword>
<keyword evidence="9" id="KW-0067">ATP-binding</keyword>
<dbReference type="SUPFAM" id="SSF55874">
    <property type="entry name" value="ATPase domain of HSP90 chaperone/DNA topoisomerase II/histidine kinase"/>
    <property type="match status" value="1"/>
</dbReference>
<organism evidence="13 14">
    <name type="scientific">Aureimonas jatrophae</name>
    <dbReference type="NCBI Taxonomy" id="1166073"/>
    <lineage>
        <taxon>Bacteria</taxon>
        <taxon>Pseudomonadati</taxon>
        <taxon>Pseudomonadota</taxon>
        <taxon>Alphaproteobacteria</taxon>
        <taxon>Hyphomicrobiales</taxon>
        <taxon>Aurantimonadaceae</taxon>
        <taxon>Aureimonas</taxon>
    </lineage>
</organism>
<evidence type="ECO:0000256" key="7">
    <source>
        <dbReference type="ARBA" id="ARBA00022741"/>
    </source>
</evidence>
<sequence>MSVETEGGGEGQLGAAPAFADRLSVRLFTVTVLAVMIAEIMIFVPSVAAFRREWLEAKLEAVSVATLAASFGEGGSLPTPAQEAELLHALGARLVAIREAGTTRLLARQPDLGPVDRKVDLESETTFESVAESFGVLLSDGTGLTRLVGPVGDGQIRAEIVLDTDTLRRATLIYSRNVFALSLAIASFTGLLVFGAISWFLLRPVGSMTRAMVRFGARPEDASRIIVPGRRQDELGLAQRELARMQETLSRTLREQRHLADLGLAVSKINHDLRNILASAQLISDRLSDLPDAQVQRFAPVLIRSLDRALGYTQSVLDYGRATEKRPTLRRVALRRLVDEVFETQPAAPGRVDLVNAVPADMEIDVDPEQFFRVLANLVRNAVQALDGETDQSVIRRVRIDAEERAGGEAVIGVEDTGPGVSATARENLFRAFRGSTRSGGTGLGLAIAREIIEAHGGAIRLVERREPGARFEIVLAPRDPGSA</sequence>
<evidence type="ECO:0000259" key="12">
    <source>
        <dbReference type="PROSITE" id="PS50885"/>
    </source>
</evidence>
<evidence type="ECO:0000256" key="10">
    <source>
        <dbReference type="SAM" id="Phobius"/>
    </source>
</evidence>
<feature type="domain" description="HAMP" evidence="12">
    <location>
        <begin position="199"/>
        <end position="254"/>
    </location>
</feature>
<evidence type="ECO:0000256" key="3">
    <source>
        <dbReference type="ARBA" id="ARBA00012438"/>
    </source>
</evidence>
<dbReference type="InterPro" id="IPR036097">
    <property type="entry name" value="HisK_dim/P_sf"/>
</dbReference>
<keyword evidence="4" id="KW-1003">Cell membrane</keyword>
<keyword evidence="14" id="KW-1185">Reference proteome</keyword>
<keyword evidence="7" id="KW-0547">Nucleotide-binding</keyword>
<dbReference type="InterPro" id="IPR003594">
    <property type="entry name" value="HATPase_dom"/>
</dbReference>
<keyword evidence="10" id="KW-1133">Transmembrane helix</keyword>
<dbReference type="PANTHER" id="PTHR44936:SF10">
    <property type="entry name" value="SENSOR PROTEIN RSTB"/>
    <property type="match status" value="1"/>
</dbReference>
<evidence type="ECO:0000256" key="1">
    <source>
        <dbReference type="ARBA" id="ARBA00000085"/>
    </source>
</evidence>
<feature type="domain" description="Histidine kinase" evidence="11">
    <location>
        <begin position="268"/>
        <end position="480"/>
    </location>
</feature>
<dbReference type="GO" id="GO:0005886">
    <property type="term" value="C:plasma membrane"/>
    <property type="evidence" value="ECO:0007669"/>
    <property type="project" value="UniProtKB-SubCell"/>
</dbReference>
<proteinExistence type="predicted"/>
<evidence type="ECO:0000259" key="11">
    <source>
        <dbReference type="PROSITE" id="PS50109"/>
    </source>
</evidence>
<dbReference type="PRINTS" id="PR00344">
    <property type="entry name" value="BCTRLSENSOR"/>
</dbReference>
<dbReference type="SUPFAM" id="SSF47384">
    <property type="entry name" value="Homodimeric domain of signal transducing histidine kinase"/>
    <property type="match status" value="1"/>
</dbReference>
<feature type="transmembrane region" description="Helical" evidence="10">
    <location>
        <begin position="27"/>
        <end position="50"/>
    </location>
</feature>
<dbReference type="EMBL" id="FNIT01000008">
    <property type="protein sequence ID" value="SDO57495.1"/>
    <property type="molecule type" value="Genomic_DNA"/>
</dbReference>
<gene>
    <name evidence="13" type="ORF">SAMN05192530_10870</name>
</gene>
<evidence type="ECO:0000256" key="2">
    <source>
        <dbReference type="ARBA" id="ARBA00004651"/>
    </source>
</evidence>
<comment type="catalytic activity">
    <reaction evidence="1">
        <text>ATP + protein L-histidine = ADP + protein N-phospho-L-histidine.</text>
        <dbReference type="EC" id="2.7.13.3"/>
    </reaction>
</comment>
<evidence type="ECO:0000313" key="13">
    <source>
        <dbReference type="EMBL" id="SDO57495.1"/>
    </source>
</evidence>
<dbReference type="InterPro" id="IPR003661">
    <property type="entry name" value="HisK_dim/P_dom"/>
</dbReference>
<evidence type="ECO:0000256" key="5">
    <source>
        <dbReference type="ARBA" id="ARBA00022553"/>
    </source>
</evidence>
<dbReference type="AlphaFoldDB" id="A0A1H0KNR0"/>
<name>A0A1H0KNR0_9HYPH</name>
<dbReference type="InterPro" id="IPR050980">
    <property type="entry name" value="2C_sensor_his_kinase"/>
</dbReference>
<keyword evidence="8 13" id="KW-0418">Kinase</keyword>
<evidence type="ECO:0000256" key="6">
    <source>
        <dbReference type="ARBA" id="ARBA00022679"/>
    </source>
</evidence>
<dbReference type="SMART" id="SM00304">
    <property type="entry name" value="HAMP"/>
    <property type="match status" value="1"/>
</dbReference>
<dbReference type="Gene3D" id="1.10.287.130">
    <property type="match status" value="1"/>
</dbReference>
<dbReference type="InterPro" id="IPR036890">
    <property type="entry name" value="HATPase_C_sf"/>
</dbReference>